<organism evidence="3 4">
    <name type="scientific">Slackia heliotrinireducens (strain ATCC 29202 / DSM 20476 / NCTC 11029 / RHS 1)</name>
    <name type="common">Peptococcus heliotrinreducens</name>
    <dbReference type="NCBI Taxonomy" id="471855"/>
    <lineage>
        <taxon>Bacteria</taxon>
        <taxon>Bacillati</taxon>
        <taxon>Actinomycetota</taxon>
        <taxon>Coriobacteriia</taxon>
        <taxon>Eggerthellales</taxon>
        <taxon>Eggerthellaceae</taxon>
        <taxon>Slackia</taxon>
    </lineage>
</organism>
<accession>C7N867</accession>
<evidence type="ECO:0000256" key="2">
    <source>
        <dbReference type="SAM" id="Phobius"/>
    </source>
</evidence>
<dbReference type="EMBL" id="CP001684">
    <property type="protein sequence ID" value="ACV23102.1"/>
    <property type="molecule type" value="Genomic_DNA"/>
</dbReference>
<proteinExistence type="predicted"/>
<keyword evidence="2" id="KW-0812">Transmembrane</keyword>
<reference evidence="3 4" key="1">
    <citation type="journal article" date="2009" name="Stand. Genomic Sci.">
        <title>Complete genome sequence of Slackia heliotrinireducens type strain (RHS 1).</title>
        <authorList>
            <person name="Pukall R."/>
            <person name="Lapidus A."/>
            <person name="Nolan M."/>
            <person name="Copeland A."/>
            <person name="Glavina Del Rio T."/>
            <person name="Lucas S."/>
            <person name="Chen F."/>
            <person name="Tice H."/>
            <person name="Cheng J.F."/>
            <person name="Chertkov O."/>
            <person name="Bruce D."/>
            <person name="Goodwin L."/>
            <person name="Kuske C."/>
            <person name="Brettin T."/>
            <person name="Detter J.C."/>
            <person name="Han C."/>
            <person name="Pitluck S."/>
            <person name="Pati A."/>
            <person name="Mavrommatis K."/>
            <person name="Ivanova N."/>
            <person name="Ovchinnikova G."/>
            <person name="Chen A."/>
            <person name="Palaniappan K."/>
            <person name="Schneider S."/>
            <person name="Rohde M."/>
            <person name="Chain P."/>
            <person name="D'haeseleer P."/>
            <person name="Goker M."/>
            <person name="Bristow J."/>
            <person name="Eisen J.A."/>
            <person name="Markowitz V."/>
            <person name="Kyrpides N.C."/>
            <person name="Klenk H.P."/>
            <person name="Hugenholtz P."/>
        </authorList>
    </citation>
    <scope>NUCLEOTIDE SEQUENCE [LARGE SCALE GENOMIC DNA]</scope>
    <source>
        <strain evidence="4">ATCC 29202 / DSM 20476 / NCTC 11029 / RHS 1</strain>
    </source>
</reference>
<evidence type="ECO:0000313" key="3">
    <source>
        <dbReference type="EMBL" id="ACV23102.1"/>
    </source>
</evidence>
<feature type="compositionally biased region" description="Low complexity" evidence="1">
    <location>
        <begin position="7"/>
        <end position="21"/>
    </location>
</feature>
<evidence type="ECO:0000313" key="4">
    <source>
        <dbReference type="Proteomes" id="UP000002026"/>
    </source>
</evidence>
<feature type="transmembrane region" description="Helical" evidence="2">
    <location>
        <begin position="108"/>
        <end position="135"/>
    </location>
</feature>
<dbReference type="KEGG" id="shi:Shel_20910"/>
<dbReference type="RefSeq" id="WP_012799202.1">
    <property type="nucleotide sequence ID" value="NC_013165.1"/>
</dbReference>
<feature type="region of interest" description="Disordered" evidence="1">
    <location>
        <begin position="174"/>
        <end position="200"/>
    </location>
</feature>
<feature type="compositionally biased region" description="Polar residues" evidence="1">
    <location>
        <begin position="174"/>
        <end position="183"/>
    </location>
</feature>
<protein>
    <recommendedName>
        <fullName evidence="5">DUF4190 domain-containing protein</fullName>
    </recommendedName>
</protein>
<dbReference type="Proteomes" id="UP000002026">
    <property type="component" value="Chromosome"/>
</dbReference>
<name>C7N867_SLAHD</name>
<keyword evidence="4" id="KW-1185">Reference proteome</keyword>
<feature type="transmembrane region" description="Helical" evidence="2">
    <location>
        <begin position="60"/>
        <end position="87"/>
    </location>
</feature>
<evidence type="ECO:0008006" key="5">
    <source>
        <dbReference type="Google" id="ProtNLM"/>
    </source>
</evidence>
<dbReference type="AlphaFoldDB" id="C7N867"/>
<evidence type="ECO:0000256" key="1">
    <source>
        <dbReference type="SAM" id="MobiDB-lite"/>
    </source>
</evidence>
<keyword evidence="2" id="KW-1133">Transmembrane helix</keyword>
<feature type="compositionally biased region" description="Pro residues" evidence="1">
    <location>
        <begin position="22"/>
        <end position="44"/>
    </location>
</feature>
<feature type="region of interest" description="Disordered" evidence="1">
    <location>
        <begin position="1"/>
        <end position="52"/>
    </location>
</feature>
<dbReference type="HOGENOM" id="CLU_767034_0_0_11"/>
<sequence length="361" mass="38916">MSNQTYPNDGNQGQQWQQAPQQPMPPQGQQPMPPYGQQPIPPQGNPQYTPVQNGPSNAPFVLSIVGLVLTIIALAVPGLILSIIALVKNGGQVKKGLGGDRAKSTKALGIVGVVLATIVIIVQVGAIALGVFAAMTEIENGDADYAVYELEEEVGQDLNNDGYIGDPYFGQDASNGYNEQTPQLEVPESDPGNGSNVPEGDVLEPAAGNMIIGSYESGYVEIPENWVMFQDVTLEENSGIIAYSDPNSSYDSQYYGGQEYGTIVTMTGLTGDAEDNARRMLDYNNSSGDYINATMEEYDIGTLDGYMLTSYFEADKKVVKEYFIESNDETRCAYICIEYLEADAANVPAIIDTFRFGNAQG</sequence>
<dbReference type="STRING" id="471855.Shel_20910"/>
<gene>
    <name evidence="3" type="ordered locus">Shel_20910</name>
</gene>
<keyword evidence="2" id="KW-0472">Membrane</keyword>